<proteinExistence type="inferred from homology"/>
<feature type="signal peptide" evidence="3">
    <location>
        <begin position="1"/>
        <end position="24"/>
    </location>
</feature>
<dbReference type="NCBIfam" id="TIGR01098">
    <property type="entry name" value="3A0109s03R"/>
    <property type="match status" value="1"/>
</dbReference>
<protein>
    <recommendedName>
        <fullName evidence="6">Phosphonate transport system substrate-binding protein</fullName>
    </recommendedName>
</protein>
<dbReference type="PANTHER" id="PTHR35841:SF1">
    <property type="entry name" value="PHOSPHONATES-BINDING PERIPLASMIC PROTEIN"/>
    <property type="match status" value="1"/>
</dbReference>
<evidence type="ECO:0000256" key="1">
    <source>
        <dbReference type="ARBA" id="ARBA00007162"/>
    </source>
</evidence>
<dbReference type="PANTHER" id="PTHR35841">
    <property type="entry name" value="PHOSPHONATES-BINDING PERIPLASMIC PROTEIN"/>
    <property type="match status" value="1"/>
</dbReference>
<gene>
    <name evidence="4" type="ORF">GCM10010136_16480</name>
</gene>
<reference evidence="4" key="2">
    <citation type="submission" date="2020-09" db="EMBL/GenBank/DDBJ databases">
        <authorList>
            <person name="Sun Q."/>
            <person name="Kim S."/>
        </authorList>
    </citation>
    <scope>NUCLEOTIDE SEQUENCE</scope>
    <source>
        <strain evidence="4">KCTC 42097</strain>
    </source>
</reference>
<dbReference type="GO" id="GO:0055085">
    <property type="term" value="P:transmembrane transport"/>
    <property type="evidence" value="ECO:0007669"/>
    <property type="project" value="InterPro"/>
</dbReference>
<dbReference type="Gene3D" id="3.40.190.10">
    <property type="entry name" value="Periplasmic binding protein-like II"/>
    <property type="match status" value="2"/>
</dbReference>
<dbReference type="AlphaFoldDB" id="A0A8J3DRP1"/>
<dbReference type="SUPFAM" id="SSF53850">
    <property type="entry name" value="Periplasmic binding protein-like II"/>
    <property type="match status" value="1"/>
</dbReference>
<comment type="similarity">
    <text evidence="1">Belongs to the phosphate/phosphite/phosphonate binding protein family.</text>
</comment>
<keyword evidence="2 3" id="KW-0732">Signal</keyword>
<evidence type="ECO:0000313" key="5">
    <source>
        <dbReference type="Proteomes" id="UP000641137"/>
    </source>
</evidence>
<evidence type="ECO:0000256" key="2">
    <source>
        <dbReference type="ARBA" id="ARBA00022729"/>
    </source>
</evidence>
<dbReference type="InterPro" id="IPR005770">
    <property type="entry name" value="PhnD"/>
</dbReference>
<comment type="caution">
    <text evidence="4">The sequence shown here is derived from an EMBL/GenBank/DDBJ whole genome shotgun (WGS) entry which is preliminary data.</text>
</comment>
<feature type="chain" id="PRO_5035188488" description="Phosphonate transport system substrate-binding protein" evidence="3">
    <location>
        <begin position="25"/>
        <end position="296"/>
    </location>
</feature>
<evidence type="ECO:0008006" key="6">
    <source>
        <dbReference type="Google" id="ProtNLM"/>
    </source>
</evidence>
<evidence type="ECO:0000256" key="3">
    <source>
        <dbReference type="SAM" id="SignalP"/>
    </source>
</evidence>
<dbReference type="RefSeq" id="WP_189489529.1">
    <property type="nucleotide sequence ID" value="NZ_BMZO01000005.1"/>
</dbReference>
<dbReference type="Pfam" id="PF12974">
    <property type="entry name" value="Phosphonate-bd"/>
    <property type="match status" value="1"/>
</dbReference>
<name>A0A8J3DRP1_9HYPH</name>
<accession>A0A8J3DRP1</accession>
<dbReference type="Proteomes" id="UP000641137">
    <property type="component" value="Unassembled WGS sequence"/>
</dbReference>
<reference evidence="4" key="1">
    <citation type="journal article" date="2014" name="Int. J. Syst. Evol. Microbiol.">
        <title>Complete genome sequence of Corynebacterium casei LMG S-19264T (=DSM 44701T), isolated from a smear-ripened cheese.</title>
        <authorList>
            <consortium name="US DOE Joint Genome Institute (JGI-PGF)"/>
            <person name="Walter F."/>
            <person name="Albersmeier A."/>
            <person name="Kalinowski J."/>
            <person name="Ruckert C."/>
        </authorList>
    </citation>
    <scope>NUCLEOTIDE SEQUENCE</scope>
    <source>
        <strain evidence="4">KCTC 42097</strain>
    </source>
</reference>
<organism evidence="4 5">
    <name type="scientific">Limoniibacter endophyticus</name>
    <dbReference type="NCBI Taxonomy" id="1565040"/>
    <lineage>
        <taxon>Bacteria</taxon>
        <taxon>Pseudomonadati</taxon>
        <taxon>Pseudomonadota</taxon>
        <taxon>Alphaproteobacteria</taxon>
        <taxon>Hyphomicrobiales</taxon>
        <taxon>Bartonellaceae</taxon>
        <taxon>Limoniibacter</taxon>
    </lineage>
</organism>
<evidence type="ECO:0000313" key="4">
    <source>
        <dbReference type="EMBL" id="GHC70320.1"/>
    </source>
</evidence>
<keyword evidence="5" id="KW-1185">Reference proteome</keyword>
<dbReference type="EMBL" id="BMZO01000005">
    <property type="protein sequence ID" value="GHC70320.1"/>
    <property type="molecule type" value="Genomic_DNA"/>
</dbReference>
<dbReference type="GO" id="GO:0043190">
    <property type="term" value="C:ATP-binding cassette (ABC) transporter complex"/>
    <property type="evidence" value="ECO:0007669"/>
    <property type="project" value="InterPro"/>
</dbReference>
<sequence>MLKKITLAAALAATTALFAGPALAQAPKDVCPATLKMADTGIEGMSGLEESFGPFARKFEEIAGVKIALYGLSNRTAAGTALQFGEVDLVFAGPSEFVLFSDMLKEEKPEILFAILRPHYGTSFFVKDESPIQSLADIKGKKVALKDVGSTSGHIFPSQMLVEAGYDMDKDLQIVMAGDVRAAALVNGDVDVLGGGNSDIEDIAELDPNGKYRTIAKSEILPGDPVILRAGLPAECKTALRATLEANKDALWAALIETPENQDKFLDKDASLTFDLTPADYDIVRQAYAAARIPLN</sequence>